<proteinExistence type="predicted"/>
<keyword evidence="3" id="KW-1185">Reference proteome</keyword>
<feature type="non-terminal residue" evidence="2">
    <location>
        <position position="371"/>
    </location>
</feature>
<evidence type="ECO:0000313" key="2">
    <source>
        <dbReference type="EMBL" id="CRK39821.1"/>
    </source>
</evidence>
<feature type="region of interest" description="Disordered" evidence="1">
    <location>
        <begin position="1"/>
        <end position="22"/>
    </location>
</feature>
<sequence length="371" mass="39677">MVTPVCYPNQGRRYNRTGPPFPGSFLERVQRYPLPTLASNVRPPPLDTMNEREADSDTTPPRKRIAVAVASQETTIIQPDRGFAYDIDTARTYQVRGIIPSAFPPQYPPDLQDGLARFPSPSASYNSTARYNQGIPSWASAYCDETADFSNMGYHPSYYSQDPAYLYRMASATERTEPSSLLYGDVGANYNYGQRPITGGDSPNFSLSSVAASLPSSSDSRLLPTPVNRTLASSGASIYRADETSPYSYKAQNGTATLSSPVVSLSEESGGYLSCESSPAPAYQASSGPPSANGSASSTSSASNRMSMSMCCGTDGYSTSSSIFSNSELRAPGSGSDPSYDYGDSLRRSSGTPLLSNGQPYKVPQQPTPSM</sequence>
<feature type="region of interest" description="Disordered" evidence="1">
    <location>
        <begin position="269"/>
        <end position="305"/>
    </location>
</feature>
<feature type="compositionally biased region" description="Low complexity" evidence="1">
    <location>
        <begin position="332"/>
        <end position="343"/>
    </location>
</feature>
<dbReference type="AlphaFoldDB" id="A0A0G4MZQ9"/>
<feature type="region of interest" description="Disordered" evidence="1">
    <location>
        <begin position="319"/>
        <end position="371"/>
    </location>
</feature>
<feature type="region of interest" description="Disordered" evidence="1">
    <location>
        <begin position="36"/>
        <end position="62"/>
    </location>
</feature>
<reference evidence="2 3" key="1">
    <citation type="submission" date="2015-05" db="EMBL/GenBank/DDBJ databases">
        <authorList>
            <person name="Wang D.B."/>
            <person name="Wang M."/>
        </authorList>
    </citation>
    <scope>NUCLEOTIDE SEQUENCE [LARGE SCALE GENOMIC DNA]</scope>
    <source>
        <strain evidence="2">VL1</strain>
    </source>
</reference>
<name>A0A0G4MZQ9_VERLO</name>
<evidence type="ECO:0000256" key="1">
    <source>
        <dbReference type="SAM" id="MobiDB-lite"/>
    </source>
</evidence>
<gene>
    <name evidence="2" type="ORF">BN1708_008047</name>
</gene>
<feature type="compositionally biased region" description="Polar residues" evidence="1">
    <location>
        <begin position="319"/>
        <end position="328"/>
    </location>
</feature>
<evidence type="ECO:0000313" key="3">
    <source>
        <dbReference type="Proteomes" id="UP000044602"/>
    </source>
</evidence>
<dbReference type="Proteomes" id="UP000044602">
    <property type="component" value="Unassembled WGS sequence"/>
</dbReference>
<feature type="compositionally biased region" description="Polar residues" evidence="1">
    <location>
        <begin position="348"/>
        <end position="359"/>
    </location>
</feature>
<dbReference type="STRING" id="100787.A0A0G4MZQ9"/>
<organism evidence="2 3">
    <name type="scientific">Verticillium longisporum</name>
    <name type="common">Verticillium dahliae var. longisporum</name>
    <dbReference type="NCBI Taxonomy" id="100787"/>
    <lineage>
        <taxon>Eukaryota</taxon>
        <taxon>Fungi</taxon>
        <taxon>Dikarya</taxon>
        <taxon>Ascomycota</taxon>
        <taxon>Pezizomycotina</taxon>
        <taxon>Sordariomycetes</taxon>
        <taxon>Hypocreomycetidae</taxon>
        <taxon>Glomerellales</taxon>
        <taxon>Plectosphaerellaceae</taxon>
        <taxon>Verticillium</taxon>
    </lineage>
</organism>
<feature type="compositionally biased region" description="Low complexity" evidence="1">
    <location>
        <begin position="285"/>
        <end position="305"/>
    </location>
</feature>
<protein>
    <submittedName>
        <fullName evidence="2">Uncharacterized protein</fullName>
    </submittedName>
</protein>
<accession>A0A0G4MZQ9</accession>
<dbReference type="EMBL" id="CVQH01025972">
    <property type="protein sequence ID" value="CRK39821.1"/>
    <property type="molecule type" value="Genomic_DNA"/>
</dbReference>